<sequence length="254" mass="28298">MEEPTKPSPFIALPPELRLQIYANALHPTSTLTLTSTPTHRHAITPHITPSLLAVSRKIHAEASPLLYTDNTLALTLDAHETYWPPISEARLPQHVLEKIRHLCVVFDCTAIFHFRYAEVDFAAFEALVSLKTLRVAVIHTTEGFWGGTGRNAVARCVALLTEVLMRVPRDVKVLCGIEEGTQEGELLEEKLMARRQGRQRPDVIQVVEKGDLEAAVAQIPDEIRGVKNGGNRDVFAQYREQQQTGEAMRIGAN</sequence>
<organism evidence="2 3">
    <name type="scientific">Zasmidium cellare</name>
    <name type="common">Wine cellar mold</name>
    <name type="synonym">Racodium cellare</name>
    <dbReference type="NCBI Taxonomy" id="395010"/>
    <lineage>
        <taxon>Eukaryota</taxon>
        <taxon>Fungi</taxon>
        <taxon>Dikarya</taxon>
        <taxon>Ascomycota</taxon>
        <taxon>Pezizomycotina</taxon>
        <taxon>Dothideomycetes</taxon>
        <taxon>Dothideomycetidae</taxon>
        <taxon>Mycosphaerellales</taxon>
        <taxon>Mycosphaerellaceae</taxon>
        <taxon>Zasmidium</taxon>
    </lineage>
</organism>
<dbReference type="InterPro" id="IPR038883">
    <property type="entry name" value="AN11006-like"/>
</dbReference>
<dbReference type="EMBL" id="JAXOVC010000004">
    <property type="protein sequence ID" value="KAK4502578.1"/>
    <property type="molecule type" value="Genomic_DNA"/>
</dbReference>
<evidence type="ECO:0000259" key="1">
    <source>
        <dbReference type="Pfam" id="PF20150"/>
    </source>
</evidence>
<accession>A0ABR0EMY4</accession>
<dbReference type="PANTHER" id="PTHR42085:SF2">
    <property type="entry name" value="F-BOX DOMAIN-CONTAINING PROTEIN"/>
    <property type="match status" value="1"/>
</dbReference>
<comment type="caution">
    <text evidence="2">The sequence shown here is derived from an EMBL/GenBank/DDBJ whole genome shotgun (WGS) entry which is preliminary data.</text>
</comment>
<gene>
    <name evidence="2" type="ORF">PRZ48_006004</name>
</gene>
<evidence type="ECO:0000313" key="3">
    <source>
        <dbReference type="Proteomes" id="UP001305779"/>
    </source>
</evidence>
<protein>
    <recommendedName>
        <fullName evidence="1">2EXR domain-containing protein</fullName>
    </recommendedName>
</protein>
<feature type="domain" description="2EXR" evidence="1">
    <location>
        <begin position="9"/>
        <end position="68"/>
    </location>
</feature>
<keyword evidence="3" id="KW-1185">Reference proteome</keyword>
<evidence type="ECO:0000313" key="2">
    <source>
        <dbReference type="EMBL" id="KAK4502578.1"/>
    </source>
</evidence>
<dbReference type="InterPro" id="IPR045518">
    <property type="entry name" value="2EXR"/>
</dbReference>
<reference evidence="2 3" key="1">
    <citation type="journal article" date="2023" name="G3 (Bethesda)">
        <title>A chromosome-level genome assembly of Zasmidium syzygii isolated from banana leaves.</title>
        <authorList>
            <person name="van Westerhoven A.C."/>
            <person name="Mehrabi R."/>
            <person name="Talebi R."/>
            <person name="Steentjes M.B.F."/>
            <person name="Corcolon B."/>
            <person name="Chong P.A."/>
            <person name="Kema G.H.J."/>
            <person name="Seidl M.F."/>
        </authorList>
    </citation>
    <scope>NUCLEOTIDE SEQUENCE [LARGE SCALE GENOMIC DNA]</scope>
    <source>
        <strain evidence="2 3">P124</strain>
    </source>
</reference>
<name>A0ABR0EMY4_ZASCE</name>
<dbReference type="Pfam" id="PF20150">
    <property type="entry name" value="2EXR"/>
    <property type="match status" value="1"/>
</dbReference>
<dbReference type="Proteomes" id="UP001305779">
    <property type="component" value="Unassembled WGS sequence"/>
</dbReference>
<dbReference type="PANTHER" id="PTHR42085">
    <property type="entry name" value="F-BOX DOMAIN-CONTAINING PROTEIN"/>
    <property type="match status" value="1"/>
</dbReference>
<proteinExistence type="predicted"/>